<keyword evidence="3" id="KW-1185">Reference proteome</keyword>
<sequence>MAHHRTDAGRRGVSRGLIFAALCVVLIVAAGLLWWQLGDRVDKQGDQAAGTCVEGKSVVSIIADPDITDTLRGIAKTYNDTHPVVRDHCITVDVRPGDSRITYQGLNEGQWDSQTLGAFPAAWVPQSSVWTSQLSVTKPDLIDGTPESLVTSPIVLAVAPEFKEKADGKIDWGQLPTLARSANSLSRFGLDGWGSLKMAMPTGPNSDATALAAQAVATEVTRTQGLLATSDAESTRVSSSIKILLDAGPTLDENTSAWAAQAIAGAPDPAKAAIHATPITEAQLYILSRAGNGTKLRELMLTGSSPLADFPVTHLKGDKVSSAQSDGVAEFFTYVRQPDQMKKLTALGFRGDAALPAATAAVTFPVLPDPMPVPEPGAVVAVNAAVYGK</sequence>
<gene>
    <name evidence="2" type="ORF">HH308_03705</name>
</gene>
<evidence type="ECO:0008006" key="4">
    <source>
        <dbReference type="Google" id="ProtNLM"/>
    </source>
</evidence>
<evidence type="ECO:0000313" key="2">
    <source>
        <dbReference type="EMBL" id="NMO00316.1"/>
    </source>
</evidence>
<name>A0A848KNQ6_9ACTN</name>
<proteinExistence type="predicted"/>
<protein>
    <recommendedName>
        <fullName evidence="4">Extracellular solute-binding protein</fullName>
    </recommendedName>
</protein>
<evidence type="ECO:0000256" key="1">
    <source>
        <dbReference type="SAM" id="Phobius"/>
    </source>
</evidence>
<comment type="caution">
    <text evidence="2">The sequence shown here is derived from an EMBL/GenBank/DDBJ whole genome shotgun (WGS) entry which is preliminary data.</text>
</comment>
<organism evidence="2 3">
    <name type="scientific">Gordonia asplenii</name>
    <dbReference type="NCBI Taxonomy" id="2725283"/>
    <lineage>
        <taxon>Bacteria</taxon>
        <taxon>Bacillati</taxon>
        <taxon>Actinomycetota</taxon>
        <taxon>Actinomycetes</taxon>
        <taxon>Mycobacteriales</taxon>
        <taxon>Gordoniaceae</taxon>
        <taxon>Gordonia</taxon>
    </lineage>
</organism>
<dbReference type="Proteomes" id="UP000550729">
    <property type="component" value="Unassembled WGS sequence"/>
</dbReference>
<keyword evidence="1" id="KW-0472">Membrane</keyword>
<feature type="transmembrane region" description="Helical" evidence="1">
    <location>
        <begin position="12"/>
        <end position="35"/>
    </location>
</feature>
<dbReference type="RefSeq" id="WP_170192825.1">
    <property type="nucleotide sequence ID" value="NZ_JABBNB010000003.1"/>
</dbReference>
<reference evidence="2 3" key="1">
    <citation type="submission" date="2020-04" db="EMBL/GenBank/DDBJ databases">
        <title>Gordonia sp. nov. TBRC 11910.</title>
        <authorList>
            <person name="Suriyachadkun C."/>
        </authorList>
    </citation>
    <scope>NUCLEOTIDE SEQUENCE [LARGE SCALE GENOMIC DNA]</scope>
    <source>
        <strain evidence="2 3">TBRC 11910</strain>
    </source>
</reference>
<accession>A0A848KNQ6</accession>
<keyword evidence="1" id="KW-0812">Transmembrane</keyword>
<dbReference type="AlphaFoldDB" id="A0A848KNQ6"/>
<dbReference type="EMBL" id="JABBNB010000003">
    <property type="protein sequence ID" value="NMO00316.1"/>
    <property type="molecule type" value="Genomic_DNA"/>
</dbReference>
<evidence type="ECO:0000313" key="3">
    <source>
        <dbReference type="Proteomes" id="UP000550729"/>
    </source>
</evidence>
<keyword evidence="1" id="KW-1133">Transmembrane helix</keyword>